<sequence length="387" mass="45248">MPLYDVSYYNQRNYIQYIEKRRKENIEVVTFPFLEIYQNQIDDLFEEGEFDLDLTSAAKIIASNDTITYFLEKIICILDNGEYGNINFIIDEKYIDVLLRSSPYFSKGEPIEVEDNDTNESVEEEIVIKKRIVDKANFEELQQYLNENLIGHESLKKNLIEELKVYEFFNQQIKDQPIFSLFLLGPSGTGKTEIGRVLHRYLDEKTPVAKINLANYKSESSLSSLIGSPPGYIGSNDESDLVRKIKTSNTGLLIIDEFEKADEAIHNFFLQLLEEGKFDDAMGNIHDLDGYIIVFTSNFNRNDFLKDVPSELRSRFNLVTECTPLDLKHRKEYLEKVIKEYNLNIDNELSDEDIEKVIQKIKYEDESNLRNLRKVARKEFYNYVNKD</sequence>
<dbReference type="Proteomes" id="UP000216961">
    <property type="component" value="Unassembled WGS sequence"/>
</dbReference>
<dbReference type="SUPFAM" id="SSF52540">
    <property type="entry name" value="P-loop containing nucleoside triphosphate hydrolases"/>
    <property type="match status" value="1"/>
</dbReference>
<evidence type="ECO:0000256" key="2">
    <source>
        <dbReference type="ARBA" id="ARBA00022840"/>
    </source>
</evidence>
<dbReference type="InterPro" id="IPR003959">
    <property type="entry name" value="ATPase_AAA_core"/>
</dbReference>
<dbReference type="AlphaFoldDB" id="A0AA91TQI7"/>
<keyword evidence="2" id="KW-0067">ATP-binding</keyword>
<accession>A0AA91TQI7</accession>
<name>A0AA91TQI7_NIACI</name>
<dbReference type="InterPro" id="IPR001270">
    <property type="entry name" value="ClpA/B"/>
</dbReference>
<gene>
    <name evidence="4" type="ORF">CHH57_14990</name>
</gene>
<dbReference type="Pfam" id="PF07724">
    <property type="entry name" value="AAA_2"/>
    <property type="match status" value="1"/>
</dbReference>
<dbReference type="SMART" id="SM00382">
    <property type="entry name" value="AAA"/>
    <property type="match status" value="1"/>
</dbReference>
<dbReference type="GO" id="GO:0016887">
    <property type="term" value="F:ATP hydrolysis activity"/>
    <property type="evidence" value="ECO:0007669"/>
    <property type="project" value="InterPro"/>
</dbReference>
<dbReference type="GO" id="GO:0034605">
    <property type="term" value="P:cellular response to heat"/>
    <property type="evidence" value="ECO:0007669"/>
    <property type="project" value="TreeGrafter"/>
</dbReference>
<evidence type="ECO:0000313" key="5">
    <source>
        <dbReference type="Proteomes" id="UP000216961"/>
    </source>
</evidence>
<dbReference type="InterPro" id="IPR050130">
    <property type="entry name" value="ClpA_ClpB"/>
</dbReference>
<keyword evidence="1" id="KW-0547">Nucleotide-binding</keyword>
<dbReference type="GO" id="GO:0005737">
    <property type="term" value="C:cytoplasm"/>
    <property type="evidence" value="ECO:0007669"/>
    <property type="project" value="TreeGrafter"/>
</dbReference>
<evidence type="ECO:0000256" key="1">
    <source>
        <dbReference type="ARBA" id="ARBA00022741"/>
    </source>
</evidence>
<dbReference type="PANTHER" id="PTHR11638">
    <property type="entry name" value="ATP-DEPENDENT CLP PROTEASE"/>
    <property type="match status" value="1"/>
</dbReference>
<dbReference type="Gene3D" id="3.40.50.300">
    <property type="entry name" value="P-loop containing nucleotide triphosphate hydrolases"/>
    <property type="match status" value="1"/>
</dbReference>
<comment type="caution">
    <text evidence="4">The sequence shown here is derived from an EMBL/GenBank/DDBJ whole genome shotgun (WGS) entry which is preliminary data.</text>
</comment>
<dbReference type="InterPro" id="IPR003593">
    <property type="entry name" value="AAA+_ATPase"/>
</dbReference>
<dbReference type="RefSeq" id="WP_095331382.1">
    <property type="nucleotide sequence ID" value="NZ_NPBQ01000091.1"/>
</dbReference>
<evidence type="ECO:0000313" key="4">
    <source>
        <dbReference type="EMBL" id="PAD82390.1"/>
    </source>
</evidence>
<reference evidence="4 5" key="1">
    <citation type="submission" date="2017-07" db="EMBL/GenBank/DDBJ databases">
        <title>Isolation and whole genome analysis of endospore-forming bacteria from heroin.</title>
        <authorList>
            <person name="Kalinowski J."/>
            <person name="Ahrens B."/>
            <person name="Al-Dilaimi A."/>
            <person name="Winkler A."/>
            <person name="Wibberg D."/>
            <person name="Schleenbecker U."/>
            <person name="Ruckert C."/>
            <person name="Wolfel R."/>
            <person name="Grass G."/>
        </authorList>
    </citation>
    <scope>NUCLEOTIDE SEQUENCE [LARGE SCALE GENOMIC DNA]</scope>
    <source>
        <strain evidence="4 5">7521-2</strain>
    </source>
</reference>
<feature type="domain" description="AAA+ ATPase" evidence="3">
    <location>
        <begin position="177"/>
        <end position="325"/>
    </location>
</feature>
<protein>
    <recommendedName>
        <fullName evidence="3">AAA+ ATPase domain-containing protein</fullName>
    </recommendedName>
</protein>
<proteinExistence type="predicted"/>
<dbReference type="EMBL" id="NPBQ01000091">
    <property type="protein sequence ID" value="PAD82390.1"/>
    <property type="molecule type" value="Genomic_DNA"/>
</dbReference>
<dbReference type="InterPro" id="IPR027417">
    <property type="entry name" value="P-loop_NTPase"/>
</dbReference>
<organism evidence="4 5">
    <name type="scientific">Niallia circulans</name>
    <name type="common">Bacillus circulans</name>
    <dbReference type="NCBI Taxonomy" id="1397"/>
    <lineage>
        <taxon>Bacteria</taxon>
        <taxon>Bacillati</taxon>
        <taxon>Bacillota</taxon>
        <taxon>Bacilli</taxon>
        <taxon>Bacillales</taxon>
        <taxon>Bacillaceae</taxon>
        <taxon>Niallia</taxon>
    </lineage>
</organism>
<dbReference type="GO" id="GO:0005524">
    <property type="term" value="F:ATP binding"/>
    <property type="evidence" value="ECO:0007669"/>
    <property type="project" value="UniProtKB-KW"/>
</dbReference>
<dbReference type="PRINTS" id="PR00300">
    <property type="entry name" value="CLPPROTEASEA"/>
</dbReference>
<dbReference type="PANTHER" id="PTHR11638:SF18">
    <property type="entry name" value="HEAT SHOCK PROTEIN 104"/>
    <property type="match status" value="1"/>
</dbReference>
<evidence type="ECO:0000259" key="3">
    <source>
        <dbReference type="SMART" id="SM00382"/>
    </source>
</evidence>